<organism evidence="2 3">
    <name type="scientific">Nonomuraea wenchangensis</name>
    <dbReference type="NCBI Taxonomy" id="568860"/>
    <lineage>
        <taxon>Bacteria</taxon>
        <taxon>Bacillati</taxon>
        <taxon>Actinomycetota</taxon>
        <taxon>Actinomycetes</taxon>
        <taxon>Streptosporangiales</taxon>
        <taxon>Streptosporangiaceae</taxon>
        <taxon>Nonomuraea</taxon>
    </lineage>
</organism>
<evidence type="ECO:0000313" key="3">
    <source>
        <dbReference type="Proteomes" id="UP000199361"/>
    </source>
</evidence>
<dbReference type="STRING" id="568860.SAMN05421811_11263"/>
<sequence>MWHVNDENPPTTVHSRIQIVRSPTTASSPPPRWPPHRRCWRGSPNGPTGVRASAKPCSAPCGRPSPSCRTDVPSSRAAAWTPQRCARLCCCPRRPGRGPGDDAGPDGFRVLLPVPARPRPAATDPARYRVVNRRTVDEHEAAELIRSWIQDASTGLGCGREPWQSPEAGACAAATARNWRRHEHSAPPPSPRGPAVREGLGPSDPRRHPGALILDFDGTLADTTSSHEQALRAALQPHGHDLDHAWYRRHVGLSIHDLPAALPLPATRSSDPAAPTCWPACTTSPPSRAA</sequence>
<dbReference type="Gene3D" id="1.10.150.240">
    <property type="entry name" value="Putative phosphatase, domain 2"/>
    <property type="match status" value="1"/>
</dbReference>
<dbReference type="InterPro" id="IPR036412">
    <property type="entry name" value="HAD-like_sf"/>
</dbReference>
<proteinExistence type="predicted"/>
<feature type="compositionally biased region" description="Polar residues" evidence="1">
    <location>
        <begin position="281"/>
        <end position="290"/>
    </location>
</feature>
<dbReference type="Gene3D" id="3.40.50.1000">
    <property type="entry name" value="HAD superfamily/HAD-like"/>
    <property type="match status" value="1"/>
</dbReference>
<dbReference type="Proteomes" id="UP000199361">
    <property type="component" value="Unassembled WGS sequence"/>
</dbReference>
<name>A0A1I0L589_9ACTN</name>
<accession>A0A1I0L589</accession>
<evidence type="ECO:0000313" key="2">
    <source>
        <dbReference type="EMBL" id="SEU34499.1"/>
    </source>
</evidence>
<protein>
    <recommendedName>
        <fullName evidence="4">Haloacid dehalogenase-like hydrolase</fullName>
    </recommendedName>
</protein>
<evidence type="ECO:0000256" key="1">
    <source>
        <dbReference type="SAM" id="MobiDB-lite"/>
    </source>
</evidence>
<reference evidence="2 3" key="1">
    <citation type="submission" date="2016-10" db="EMBL/GenBank/DDBJ databases">
        <authorList>
            <person name="de Groot N.N."/>
        </authorList>
    </citation>
    <scope>NUCLEOTIDE SEQUENCE [LARGE SCALE GENOMIC DNA]</scope>
    <source>
        <strain evidence="2 3">CGMCC 4.5598</strain>
    </source>
</reference>
<evidence type="ECO:0008006" key="4">
    <source>
        <dbReference type="Google" id="ProtNLM"/>
    </source>
</evidence>
<keyword evidence="3" id="KW-1185">Reference proteome</keyword>
<dbReference type="SUPFAM" id="SSF56784">
    <property type="entry name" value="HAD-like"/>
    <property type="match status" value="1"/>
</dbReference>
<dbReference type="InterPro" id="IPR023198">
    <property type="entry name" value="PGP-like_dom2"/>
</dbReference>
<feature type="region of interest" description="Disordered" evidence="1">
    <location>
        <begin position="266"/>
        <end position="290"/>
    </location>
</feature>
<dbReference type="EMBL" id="FOHX01000012">
    <property type="protein sequence ID" value="SEU34499.1"/>
    <property type="molecule type" value="Genomic_DNA"/>
</dbReference>
<gene>
    <name evidence="2" type="ORF">SAMN05421811_11263</name>
</gene>
<feature type="region of interest" description="Disordered" evidence="1">
    <location>
        <begin position="177"/>
        <end position="209"/>
    </location>
</feature>
<dbReference type="InterPro" id="IPR023214">
    <property type="entry name" value="HAD_sf"/>
</dbReference>
<dbReference type="AlphaFoldDB" id="A0A1I0L589"/>
<feature type="region of interest" description="Disordered" evidence="1">
    <location>
        <begin position="1"/>
        <end position="71"/>
    </location>
</feature>